<dbReference type="AlphaFoldDB" id="A0A849I3S4"/>
<evidence type="ECO:0000256" key="2">
    <source>
        <dbReference type="HAMAP-Rule" id="MF_01940"/>
    </source>
</evidence>
<dbReference type="HAMAP" id="MF_01940">
    <property type="entry name" value="RNA_CPDase"/>
    <property type="match status" value="1"/>
</dbReference>
<evidence type="ECO:0000313" key="4">
    <source>
        <dbReference type="Proteomes" id="UP000564885"/>
    </source>
</evidence>
<dbReference type="EC" id="3.1.4.58" evidence="2"/>
<dbReference type="SUPFAM" id="SSF55144">
    <property type="entry name" value="LigT-like"/>
    <property type="match status" value="1"/>
</dbReference>
<protein>
    <recommendedName>
        <fullName evidence="2">RNA 2',3'-cyclic phosphodiesterase</fullName>
        <shortName evidence="2">RNA 2',3'-CPDase</shortName>
        <ecNumber evidence="2">3.1.4.58</ecNumber>
    </recommendedName>
</protein>
<evidence type="ECO:0000256" key="1">
    <source>
        <dbReference type="ARBA" id="ARBA00022801"/>
    </source>
</evidence>
<dbReference type="RefSeq" id="WP_171216545.1">
    <property type="nucleotide sequence ID" value="NZ_JABEPP010000001.1"/>
</dbReference>
<reference evidence="3 4" key="1">
    <citation type="submission" date="2020-04" db="EMBL/GenBank/DDBJ databases">
        <title>Enterovirga sp. isolate from soil.</title>
        <authorList>
            <person name="Chea S."/>
            <person name="Kim D.-U."/>
        </authorList>
    </citation>
    <scope>NUCLEOTIDE SEQUENCE [LARGE SCALE GENOMIC DNA]</scope>
    <source>
        <strain evidence="3 4">DB1703</strain>
    </source>
</reference>
<feature type="active site" description="Proton acceptor" evidence="2">
    <location>
        <position position="121"/>
    </location>
</feature>
<comment type="catalytic activity">
    <reaction evidence="2">
        <text>a 3'-end 2',3'-cyclophospho-ribonucleotide-RNA + H2O = a 3'-end 2'-phospho-ribonucleotide-RNA + H(+)</text>
        <dbReference type="Rhea" id="RHEA:11828"/>
        <dbReference type="Rhea" id="RHEA-COMP:10464"/>
        <dbReference type="Rhea" id="RHEA-COMP:17353"/>
        <dbReference type="ChEBI" id="CHEBI:15377"/>
        <dbReference type="ChEBI" id="CHEBI:15378"/>
        <dbReference type="ChEBI" id="CHEBI:83064"/>
        <dbReference type="ChEBI" id="CHEBI:173113"/>
        <dbReference type="EC" id="3.1.4.58"/>
    </reaction>
</comment>
<feature type="active site" description="Proton donor" evidence="2">
    <location>
        <position position="37"/>
    </location>
</feature>
<dbReference type="GO" id="GO:0004113">
    <property type="term" value="F:2',3'-cyclic-nucleotide 3'-phosphodiesterase activity"/>
    <property type="evidence" value="ECO:0007669"/>
    <property type="project" value="InterPro"/>
</dbReference>
<dbReference type="Pfam" id="PF13563">
    <property type="entry name" value="2_5_RNA_ligase2"/>
    <property type="match status" value="1"/>
</dbReference>
<feature type="short sequence motif" description="HXTX 2" evidence="2">
    <location>
        <begin position="121"/>
        <end position="124"/>
    </location>
</feature>
<dbReference type="GO" id="GO:0008664">
    <property type="term" value="F:RNA 2',3'-cyclic 3'-phosphodiesterase activity"/>
    <property type="evidence" value="ECO:0007669"/>
    <property type="project" value="UniProtKB-EC"/>
</dbReference>
<gene>
    <name evidence="3" type="primary">thpR</name>
    <name evidence="3" type="ORF">HJG44_01335</name>
</gene>
<dbReference type="PANTHER" id="PTHR35561">
    <property type="entry name" value="RNA 2',3'-CYCLIC PHOSPHODIESTERASE"/>
    <property type="match status" value="1"/>
</dbReference>
<feature type="short sequence motif" description="HXTX 1" evidence="2">
    <location>
        <begin position="37"/>
        <end position="40"/>
    </location>
</feature>
<dbReference type="PANTHER" id="PTHR35561:SF1">
    <property type="entry name" value="RNA 2',3'-CYCLIC PHOSPHODIESTERASE"/>
    <property type="match status" value="1"/>
</dbReference>
<accession>A0A849I3S4</accession>
<organism evidence="3 4">
    <name type="scientific">Enterovirga aerilata</name>
    <dbReference type="NCBI Taxonomy" id="2730920"/>
    <lineage>
        <taxon>Bacteria</taxon>
        <taxon>Pseudomonadati</taxon>
        <taxon>Pseudomonadota</taxon>
        <taxon>Alphaproteobacteria</taxon>
        <taxon>Hyphomicrobiales</taxon>
        <taxon>Methylobacteriaceae</taxon>
        <taxon>Enterovirga</taxon>
    </lineage>
</organism>
<dbReference type="InterPro" id="IPR004175">
    <property type="entry name" value="RNA_CPDase"/>
</dbReference>
<keyword evidence="4" id="KW-1185">Reference proteome</keyword>
<sequence length="198" mass="21641">MPRLFTGLEIPPEIGAELALYRGGLPGARWADPANYHITLRFIGDVDHGIARDIASMLAEERPRAPIRITLDALSTFGGSRPRALLARVAPTPELTKLQADQERLMRRVGLEPESRKYTPHVTLARLRDASAGEVAGFIAMRGHFPKLSFTAERFVLFSARDTVGGGPYLVEAAYPMVGGGIRVGRPFGEARPEQRLG</sequence>
<dbReference type="InterPro" id="IPR009097">
    <property type="entry name" value="Cyclic_Pdiesterase"/>
</dbReference>
<dbReference type="NCBIfam" id="TIGR02258">
    <property type="entry name" value="2_5_ligase"/>
    <property type="match status" value="1"/>
</dbReference>
<comment type="caution">
    <text evidence="3">The sequence shown here is derived from an EMBL/GenBank/DDBJ whole genome shotgun (WGS) entry which is preliminary data.</text>
</comment>
<evidence type="ECO:0000313" key="3">
    <source>
        <dbReference type="EMBL" id="NNM71039.1"/>
    </source>
</evidence>
<comment type="function">
    <text evidence="2">Hydrolyzes RNA 2',3'-cyclic phosphodiester to an RNA 2'-phosphomonoester.</text>
</comment>
<dbReference type="Proteomes" id="UP000564885">
    <property type="component" value="Unassembled WGS sequence"/>
</dbReference>
<dbReference type="Gene3D" id="3.90.1140.10">
    <property type="entry name" value="Cyclic phosphodiesterase"/>
    <property type="match status" value="1"/>
</dbReference>
<name>A0A849I3S4_9HYPH</name>
<dbReference type="EMBL" id="JABEPP010000001">
    <property type="protein sequence ID" value="NNM71039.1"/>
    <property type="molecule type" value="Genomic_DNA"/>
</dbReference>
<proteinExistence type="inferred from homology"/>
<keyword evidence="1 2" id="KW-0378">Hydrolase</keyword>
<comment type="similarity">
    <text evidence="2">Belongs to the 2H phosphoesterase superfamily. ThpR family.</text>
</comment>